<name>A0A8H6A7U5_PETAA</name>
<dbReference type="Pfam" id="PF02785">
    <property type="entry name" value="Biotin_carb_C"/>
    <property type="match status" value="1"/>
</dbReference>
<dbReference type="PANTHER" id="PTHR18866">
    <property type="entry name" value="CARBOXYLASE:PYRUVATE/ACETYL-COA/PROPIONYL-COA CARBOXYLASE"/>
    <property type="match status" value="1"/>
</dbReference>
<dbReference type="PANTHER" id="PTHR18866:SF127">
    <property type="match status" value="1"/>
</dbReference>
<keyword evidence="8" id="KW-1185">Reference proteome</keyword>
<dbReference type="GO" id="GO:0005524">
    <property type="term" value="F:ATP binding"/>
    <property type="evidence" value="ECO:0007669"/>
    <property type="project" value="UniProtKB-KW"/>
</dbReference>
<feature type="compositionally biased region" description="Polar residues" evidence="5">
    <location>
        <begin position="1"/>
        <end position="15"/>
    </location>
</feature>
<evidence type="ECO:0000313" key="8">
    <source>
        <dbReference type="Proteomes" id="UP000541154"/>
    </source>
</evidence>
<dbReference type="SUPFAM" id="SSF51230">
    <property type="entry name" value="Single hybrid motif"/>
    <property type="match status" value="1"/>
</dbReference>
<dbReference type="InterPro" id="IPR000089">
    <property type="entry name" value="Biotin_lipoyl"/>
</dbReference>
<dbReference type="EMBL" id="SPNV01000077">
    <property type="protein sequence ID" value="KAF5862302.1"/>
    <property type="molecule type" value="Genomic_DNA"/>
</dbReference>
<dbReference type="Pfam" id="PF00364">
    <property type="entry name" value="Biotin_lipoyl"/>
    <property type="match status" value="1"/>
</dbReference>
<dbReference type="InterPro" id="IPR011053">
    <property type="entry name" value="Single_hybrid_motif"/>
</dbReference>
<dbReference type="InterPro" id="IPR011054">
    <property type="entry name" value="Rudment_hybrid_motif"/>
</dbReference>
<dbReference type="Proteomes" id="UP000541154">
    <property type="component" value="Unassembled WGS sequence"/>
</dbReference>
<dbReference type="SUPFAM" id="SSF56059">
    <property type="entry name" value="Glutathione synthetase ATP-binding domain-like"/>
    <property type="match status" value="1"/>
</dbReference>
<accession>A0A8H6A7U5</accession>
<sequence length="509" mass="55748">MAVISSPSVPETNNHGKLGSLGNVKGESGLALAAKAIPARLALDRESCCEIQTPVSIEVNARLQVEHPITKEVTGLDIVSLQLFVAAGGSLHRLSQVRQHGHAIECRLYAEDPQKNFFPEHGKIHLWRPADGFKAPGCDVRYETAIQTGSEISISFDSLIAKVVVWAPTRALAIERMVQVLAHTACIGVKTNQLFLQRCLLNRAFHESTYTTSFIPSQLEGLIRPPEPADLTVFSIIPCLAVRKIADQVGPVASKHQRPFRRIRKQFRNQPFDLVNVHCDIITAADGAPQETSLMCIWDRPTRDALVHADVVYLTPVPNQQSPAVTNQYNALSNSLRGAITMSTSSYRLQVDSWHPAGDVGSPECWGTSTMEVSINSSKTLAHIAMPSIGTHAIGGLVDSPQRVFCHFPSLETYVEYQRDALLSFSENLRSVEGSQSDAERRTVKAPMPCKVLSIDRNNGDEVKSGEAVMVIESMKMEVTITVSTSGKFQTDWKKGDAVDEGKVFCSVI</sequence>
<dbReference type="Pfam" id="PF02786">
    <property type="entry name" value="CPSase_L_D2"/>
    <property type="match status" value="1"/>
</dbReference>
<keyword evidence="3" id="KW-0067">ATP-binding</keyword>
<evidence type="ECO:0000256" key="5">
    <source>
        <dbReference type="SAM" id="MobiDB-lite"/>
    </source>
</evidence>
<organism evidence="7 8">
    <name type="scientific">Petromyces alliaceus</name>
    <name type="common">Aspergillus alliaceus</name>
    <dbReference type="NCBI Taxonomy" id="209559"/>
    <lineage>
        <taxon>Eukaryota</taxon>
        <taxon>Fungi</taxon>
        <taxon>Dikarya</taxon>
        <taxon>Ascomycota</taxon>
        <taxon>Pezizomycotina</taxon>
        <taxon>Eurotiomycetes</taxon>
        <taxon>Eurotiomycetidae</taxon>
        <taxon>Eurotiales</taxon>
        <taxon>Aspergillaceae</taxon>
        <taxon>Aspergillus</taxon>
        <taxon>Aspergillus subgen. Circumdati</taxon>
    </lineage>
</organism>
<dbReference type="SUPFAM" id="SSF51246">
    <property type="entry name" value="Rudiment single hybrid motif"/>
    <property type="match status" value="1"/>
</dbReference>
<dbReference type="InterPro" id="IPR005482">
    <property type="entry name" value="Biotin_COase_C"/>
</dbReference>
<evidence type="ECO:0000256" key="2">
    <source>
        <dbReference type="ARBA" id="ARBA00022741"/>
    </source>
</evidence>
<evidence type="ECO:0000256" key="1">
    <source>
        <dbReference type="ARBA" id="ARBA00022598"/>
    </source>
</evidence>
<feature type="domain" description="Biotin carboxylation" evidence="6">
    <location>
        <begin position="1"/>
        <end position="220"/>
    </location>
</feature>
<comment type="caution">
    <text evidence="7">The sequence shown here is derived from an EMBL/GenBank/DDBJ whole genome shotgun (WGS) entry which is preliminary data.</text>
</comment>
<evidence type="ECO:0000256" key="3">
    <source>
        <dbReference type="ARBA" id="ARBA00022840"/>
    </source>
</evidence>
<evidence type="ECO:0000313" key="7">
    <source>
        <dbReference type="EMBL" id="KAF5862302.1"/>
    </source>
</evidence>
<dbReference type="AlphaFoldDB" id="A0A8H6A7U5"/>
<keyword evidence="4" id="KW-0092">Biotin</keyword>
<dbReference type="SMART" id="SM00878">
    <property type="entry name" value="Biotin_carb_C"/>
    <property type="match status" value="1"/>
</dbReference>
<dbReference type="CDD" id="cd06850">
    <property type="entry name" value="biotinyl_domain"/>
    <property type="match status" value="1"/>
</dbReference>
<protein>
    <recommendedName>
        <fullName evidence="6">Biotin carboxylation domain-containing protein</fullName>
    </recommendedName>
</protein>
<keyword evidence="1" id="KW-0436">Ligase</keyword>
<dbReference type="Gene3D" id="3.30.470.20">
    <property type="entry name" value="ATP-grasp fold, B domain"/>
    <property type="match status" value="1"/>
</dbReference>
<dbReference type="InterPro" id="IPR050856">
    <property type="entry name" value="Biotin_carboxylase_complex"/>
</dbReference>
<reference evidence="7 8" key="1">
    <citation type="submission" date="2019-04" db="EMBL/GenBank/DDBJ databases">
        <title>Aspergillus burnettii sp. nov., novel species from soil in southeast Queensland.</title>
        <authorList>
            <person name="Gilchrist C.L.M."/>
            <person name="Pitt J.I."/>
            <person name="Lange L."/>
            <person name="Lacey H.J."/>
            <person name="Vuong D."/>
            <person name="Midgley D.J."/>
            <person name="Greenfield P."/>
            <person name="Bradbury M."/>
            <person name="Lacey E."/>
            <person name="Busk P.K."/>
            <person name="Pilgaard B."/>
            <person name="Chooi Y.H."/>
            <person name="Piggott A.M."/>
        </authorList>
    </citation>
    <scope>NUCLEOTIDE SEQUENCE [LARGE SCALE GENOMIC DNA]</scope>
    <source>
        <strain evidence="7 8">FRR 5400</strain>
    </source>
</reference>
<dbReference type="GO" id="GO:0016874">
    <property type="term" value="F:ligase activity"/>
    <property type="evidence" value="ECO:0007669"/>
    <property type="project" value="UniProtKB-KW"/>
</dbReference>
<evidence type="ECO:0000259" key="6">
    <source>
        <dbReference type="PROSITE" id="PS50979"/>
    </source>
</evidence>
<dbReference type="Gene3D" id="2.40.50.100">
    <property type="match status" value="1"/>
</dbReference>
<feature type="region of interest" description="Disordered" evidence="5">
    <location>
        <begin position="1"/>
        <end position="20"/>
    </location>
</feature>
<gene>
    <name evidence="7" type="ORF">ETB97_011826</name>
</gene>
<dbReference type="InterPro" id="IPR011764">
    <property type="entry name" value="Biotin_carboxylation_dom"/>
</dbReference>
<evidence type="ECO:0000256" key="4">
    <source>
        <dbReference type="ARBA" id="ARBA00023267"/>
    </source>
</evidence>
<proteinExistence type="predicted"/>
<dbReference type="PROSITE" id="PS50979">
    <property type="entry name" value="BC"/>
    <property type="match status" value="1"/>
</dbReference>
<dbReference type="InterPro" id="IPR005479">
    <property type="entry name" value="CPAse_ATP-bd"/>
</dbReference>
<keyword evidence="2" id="KW-0547">Nucleotide-binding</keyword>